<evidence type="ECO:0000256" key="2">
    <source>
        <dbReference type="ARBA" id="ARBA00023125"/>
    </source>
</evidence>
<dbReference type="Proteomes" id="UP000254869">
    <property type="component" value="Unassembled WGS sequence"/>
</dbReference>
<reference evidence="5 6" key="1">
    <citation type="submission" date="2018-07" db="EMBL/GenBank/DDBJ databases">
        <title>Genomic Encyclopedia of Type Strains, Phase IV (KMG-IV): sequencing the most valuable type-strain genomes for metagenomic binning, comparative biology and taxonomic classification.</title>
        <authorList>
            <person name="Goeker M."/>
        </authorList>
    </citation>
    <scope>NUCLEOTIDE SEQUENCE [LARGE SCALE GENOMIC DNA]</scope>
    <source>
        <strain evidence="5 6">DSM 44290</strain>
    </source>
</reference>
<dbReference type="SMART" id="SM00418">
    <property type="entry name" value="HTH_ARSR"/>
    <property type="match status" value="1"/>
</dbReference>
<dbReference type="InterPro" id="IPR036388">
    <property type="entry name" value="WH-like_DNA-bd_sf"/>
</dbReference>
<dbReference type="Gene3D" id="1.10.10.10">
    <property type="entry name" value="Winged helix-like DNA-binding domain superfamily/Winged helix DNA-binding domain"/>
    <property type="match status" value="1"/>
</dbReference>
<comment type="caution">
    <text evidence="5">The sequence shown here is derived from an EMBL/GenBank/DDBJ whole genome shotgun (WGS) entry which is preliminary data.</text>
</comment>
<dbReference type="GO" id="GO:0003700">
    <property type="term" value="F:DNA-binding transcription factor activity"/>
    <property type="evidence" value="ECO:0007669"/>
    <property type="project" value="InterPro"/>
</dbReference>
<keyword evidence="1" id="KW-0805">Transcription regulation</keyword>
<dbReference type="PANTHER" id="PTHR43132">
    <property type="entry name" value="ARSENICAL RESISTANCE OPERON REPRESSOR ARSR-RELATED"/>
    <property type="match status" value="1"/>
</dbReference>
<dbReference type="RefSeq" id="WP_067991375.1">
    <property type="nucleotide sequence ID" value="NZ_QQBC01000001.1"/>
</dbReference>
<dbReference type="InterPro" id="IPR036390">
    <property type="entry name" value="WH_DNA-bd_sf"/>
</dbReference>
<keyword evidence="2" id="KW-0238">DNA-binding</keyword>
<gene>
    <name evidence="5" type="ORF">DFR76_101773</name>
</gene>
<evidence type="ECO:0000313" key="6">
    <source>
        <dbReference type="Proteomes" id="UP000254869"/>
    </source>
</evidence>
<keyword evidence="6" id="KW-1185">Reference proteome</keyword>
<evidence type="ECO:0000256" key="3">
    <source>
        <dbReference type="ARBA" id="ARBA00023163"/>
    </source>
</evidence>
<dbReference type="STRING" id="1210086.GCA_001613105_00627"/>
<keyword evidence="3" id="KW-0804">Transcription</keyword>
<dbReference type="GO" id="GO:0003677">
    <property type="term" value="F:DNA binding"/>
    <property type="evidence" value="ECO:0007669"/>
    <property type="project" value="UniProtKB-KW"/>
</dbReference>
<accession>A0A370IET7</accession>
<sequence>MLRIHCTADDLLRVSIAEQPLPLTELAIAVAMLQRRDSHPIFTPWRRQVSRMLPPRARPLLQLISPLGVGPDFLEPPTPDVEEGIELVMTTPRQTVSAELQRMCSIDRPQTLWLTQLAEQDREAWDDLYQALRAAYTTILARQWPRLRTAFYAETAWRTRILARDGLRAALSGTDTSVRWRGTTLEADSPHELTVSTTGQGILLYPSLLWSDHPLVAFLPDGRLLLVYPSTTPLPLVDAEEEPADSIAALLGVTRARALQSVIQQRTTTELALDLGLTIGAASMQAKALREAGLITSQRDGKAVWHQCTALGIDLLSANRR</sequence>
<protein>
    <submittedName>
        <fullName evidence="5">ArsR family transcriptional regulator</fullName>
    </submittedName>
</protein>
<dbReference type="SUPFAM" id="SSF46785">
    <property type="entry name" value="Winged helix' DNA-binding domain"/>
    <property type="match status" value="1"/>
</dbReference>
<feature type="domain" description="HTH arsR-type" evidence="4">
    <location>
        <begin position="245"/>
        <end position="320"/>
    </location>
</feature>
<name>A0A370IET7_9NOCA</name>
<evidence type="ECO:0000313" key="5">
    <source>
        <dbReference type="EMBL" id="RDI69235.1"/>
    </source>
</evidence>
<dbReference type="PANTHER" id="PTHR43132:SF8">
    <property type="entry name" value="HTH-TYPE TRANSCRIPTIONAL REGULATOR KMTR"/>
    <property type="match status" value="1"/>
</dbReference>
<dbReference type="InterPro" id="IPR051011">
    <property type="entry name" value="Metal_resp_trans_reg"/>
</dbReference>
<dbReference type="CDD" id="cd00090">
    <property type="entry name" value="HTH_ARSR"/>
    <property type="match status" value="1"/>
</dbReference>
<dbReference type="InterPro" id="IPR001845">
    <property type="entry name" value="HTH_ArsR_DNA-bd_dom"/>
</dbReference>
<organism evidence="5 6">
    <name type="scientific">Nocardia pseudobrasiliensis</name>
    <dbReference type="NCBI Taxonomy" id="45979"/>
    <lineage>
        <taxon>Bacteria</taxon>
        <taxon>Bacillati</taxon>
        <taxon>Actinomycetota</taxon>
        <taxon>Actinomycetes</taxon>
        <taxon>Mycobacteriales</taxon>
        <taxon>Nocardiaceae</taxon>
        <taxon>Nocardia</taxon>
    </lineage>
</organism>
<proteinExistence type="predicted"/>
<dbReference type="InterPro" id="IPR011991">
    <property type="entry name" value="ArsR-like_HTH"/>
</dbReference>
<evidence type="ECO:0000259" key="4">
    <source>
        <dbReference type="SMART" id="SM00418"/>
    </source>
</evidence>
<dbReference type="AlphaFoldDB" id="A0A370IET7"/>
<dbReference type="EMBL" id="QQBC01000001">
    <property type="protein sequence ID" value="RDI69235.1"/>
    <property type="molecule type" value="Genomic_DNA"/>
</dbReference>
<evidence type="ECO:0000256" key="1">
    <source>
        <dbReference type="ARBA" id="ARBA00023015"/>
    </source>
</evidence>